<gene>
    <name evidence="4" type="ORF">KSX_24830</name>
</gene>
<dbReference type="EC" id="3.1.3.12" evidence="3"/>
<dbReference type="PANTHER" id="PTHR43768:SF3">
    <property type="entry name" value="TREHALOSE 6-PHOSPHATE PHOSPHATASE"/>
    <property type="match status" value="1"/>
</dbReference>
<accession>A0A8J3MQU2</accession>
<evidence type="ECO:0000313" key="5">
    <source>
        <dbReference type="Proteomes" id="UP000612362"/>
    </source>
</evidence>
<dbReference type="GO" id="GO:0005992">
    <property type="term" value="P:trehalose biosynthetic process"/>
    <property type="evidence" value="ECO:0007669"/>
    <property type="project" value="UniProtKB-UniPathway"/>
</dbReference>
<keyword evidence="5" id="KW-1185">Reference proteome</keyword>
<comment type="similarity">
    <text evidence="3">Belongs to the trehalose phosphatase family.</text>
</comment>
<comment type="pathway">
    <text evidence="3">Glycan biosynthesis; trehalose biosynthesis.</text>
</comment>
<dbReference type="GO" id="GO:0046872">
    <property type="term" value="F:metal ion binding"/>
    <property type="evidence" value="ECO:0007669"/>
    <property type="project" value="UniProtKB-KW"/>
</dbReference>
<proteinExistence type="inferred from homology"/>
<evidence type="ECO:0000256" key="1">
    <source>
        <dbReference type="ARBA" id="ARBA00022801"/>
    </source>
</evidence>
<dbReference type="InterPro" id="IPR036412">
    <property type="entry name" value="HAD-like_sf"/>
</dbReference>
<comment type="catalytic activity">
    <reaction evidence="3">
        <text>alpha,alpha-trehalose 6-phosphate + H2O = alpha,alpha-trehalose + phosphate</text>
        <dbReference type="Rhea" id="RHEA:23420"/>
        <dbReference type="ChEBI" id="CHEBI:15377"/>
        <dbReference type="ChEBI" id="CHEBI:16551"/>
        <dbReference type="ChEBI" id="CHEBI:43474"/>
        <dbReference type="ChEBI" id="CHEBI:58429"/>
        <dbReference type="EC" id="3.1.3.12"/>
    </reaction>
</comment>
<evidence type="ECO:0000256" key="3">
    <source>
        <dbReference type="RuleBase" id="RU361117"/>
    </source>
</evidence>
<dbReference type="Pfam" id="PF02358">
    <property type="entry name" value="Trehalose_PPase"/>
    <property type="match status" value="1"/>
</dbReference>
<evidence type="ECO:0000313" key="4">
    <source>
        <dbReference type="EMBL" id="GHO44320.1"/>
    </source>
</evidence>
<dbReference type="EMBL" id="BNJF01000001">
    <property type="protein sequence ID" value="GHO44320.1"/>
    <property type="molecule type" value="Genomic_DNA"/>
</dbReference>
<dbReference type="Proteomes" id="UP000612362">
    <property type="component" value="Unassembled WGS sequence"/>
</dbReference>
<protein>
    <recommendedName>
        <fullName evidence="3">Trehalose 6-phosphate phosphatase</fullName>
        <ecNumber evidence="3">3.1.3.12</ecNumber>
    </recommendedName>
</protein>
<dbReference type="PANTHER" id="PTHR43768">
    <property type="entry name" value="TREHALOSE 6-PHOSPHATE PHOSPHATASE"/>
    <property type="match status" value="1"/>
</dbReference>
<keyword evidence="3" id="KW-0460">Magnesium</keyword>
<dbReference type="UniPathway" id="UPA00299"/>
<dbReference type="Gene3D" id="3.30.70.1020">
    <property type="entry name" value="Trehalose-6-phosphate phosphatase related protein, domain 2"/>
    <property type="match status" value="1"/>
</dbReference>
<name>A0A8J3MQU2_9CHLR</name>
<dbReference type="GO" id="GO:0004805">
    <property type="term" value="F:trehalose-phosphatase activity"/>
    <property type="evidence" value="ECO:0007669"/>
    <property type="project" value="UniProtKB-EC"/>
</dbReference>
<comment type="caution">
    <text evidence="4">The sequence shown here is derived from an EMBL/GenBank/DDBJ whole genome shotgun (WGS) entry which is preliminary data.</text>
</comment>
<dbReference type="Gene3D" id="3.40.50.1000">
    <property type="entry name" value="HAD superfamily/HAD-like"/>
    <property type="match status" value="1"/>
</dbReference>
<comment type="cofactor">
    <cofactor evidence="3">
        <name>Mg(2+)</name>
        <dbReference type="ChEBI" id="CHEBI:18420"/>
    </cofactor>
</comment>
<evidence type="ECO:0000256" key="2">
    <source>
        <dbReference type="ARBA" id="ARBA00024179"/>
    </source>
</evidence>
<sequence length="271" mass="30158">MLNKELQHVLTQRPLGLVFDFDGTLSEIAPTPSEARLYAGVADLLTDLQHYAEVAILTGRAVADGADLINLKGMAYIGTHGLEWSEDLPAGPEHIQLIAEAQPYIEPGQRLLDLVQRETQDDPGIIVQRKSVGGSIHYRQSADPIKARQLLFDLLTEPARQEGMLLGEGKLVVEVLAPLKVNKGEALRRFVQRKQLRGVIFAGDDRTDLYAIREIPQLRQEGIEGHAIVVQHADTPSELLERADEIVLEVHGMVERLKEIHRYLATMHNNA</sequence>
<reference evidence="4" key="1">
    <citation type="submission" date="2020-10" db="EMBL/GenBank/DDBJ databases">
        <title>Taxonomic study of unclassified bacteria belonging to the class Ktedonobacteria.</title>
        <authorList>
            <person name="Yabe S."/>
            <person name="Wang C.M."/>
            <person name="Zheng Y."/>
            <person name="Sakai Y."/>
            <person name="Cavaletti L."/>
            <person name="Monciardini P."/>
            <person name="Donadio S."/>
        </authorList>
    </citation>
    <scope>NUCLEOTIDE SEQUENCE</scope>
    <source>
        <strain evidence="4">SOSP1-1</strain>
    </source>
</reference>
<dbReference type="InterPro" id="IPR023214">
    <property type="entry name" value="HAD_sf"/>
</dbReference>
<dbReference type="InterPro" id="IPR003337">
    <property type="entry name" value="Trehalose_PPase"/>
</dbReference>
<comment type="function">
    <text evidence="2 3">Removes the phosphate from trehalose 6-phosphate to produce free trehalose.</text>
</comment>
<dbReference type="InterPro" id="IPR044651">
    <property type="entry name" value="OTSB-like"/>
</dbReference>
<dbReference type="NCBIfam" id="TIGR00685">
    <property type="entry name" value="T6PP"/>
    <property type="match status" value="1"/>
</dbReference>
<dbReference type="SUPFAM" id="SSF56784">
    <property type="entry name" value="HAD-like"/>
    <property type="match status" value="1"/>
</dbReference>
<dbReference type="AlphaFoldDB" id="A0A8J3MQU2"/>
<keyword evidence="3" id="KW-0479">Metal-binding</keyword>
<keyword evidence="1 3" id="KW-0378">Hydrolase</keyword>
<dbReference type="RefSeq" id="WP_220193724.1">
    <property type="nucleotide sequence ID" value="NZ_BNJF01000001.1"/>
</dbReference>
<organism evidence="4 5">
    <name type="scientific">Ktedonospora formicarum</name>
    <dbReference type="NCBI Taxonomy" id="2778364"/>
    <lineage>
        <taxon>Bacteria</taxon>
        <taxon>Bacillati</taxon>
        <taxon>Chloroflexota</taxon>
        <taxon>Ktedonobacteria</taxon>
        <taxon>Ktedonobacterales</taxon>
        <taxon>Ktedonobacteraceae</taxon>
        <taxon>Ktedonospora</taxon>
    </lineage>
</organism>